<organism evidence="2 3">
    <name type="scientific">Anisodus tanguticus</name>
    <dbReference type="NCBI Taxonomy" id="243964"/>
    <lineage>
        <taxon>Eukaryota</taxon>
        <taxon>Viridiplantae</taxon>
        <taxon>Streptophyta</taxon>
        <taxon>Embryophyta</taxon>
        <taxon>Tracheophyta</taxon>
        <taxon>Spermatophyta</taxon>
        <taxon>Magnoliopsida</taxon>
        <taxon>eudicotyledons</taxon>
        <taxon>Gunneridae</taxon>
        <taxon>Pentapetalae</taxon>
        <taxon>asterids</taxon>
        <taxon>lamiids</taxon>
        <taxon>Solanales</taxon>
        <taxon>Solanaceae</taxon>
        <taxon>Solanoideae</taxon>
        <taxon>Hyoscyameae</taxon>
        <taxon>Anisodus</taxon>
    </lineage>
</organism>
<comment type="caution">
    <text evidence="2">The sequence shown here is derived from an EMBL/GenBank/DDBJ whole genome shotgun (WGS) entry which is preliminary data.</text>
</comment>
<keyword evidence="3" id="KW-1185">Reference proteome</keyword>
<sequence length="122" mass="13976">MGSSNILERLKEDLSTLGSQTDPIFHGYFLKKVRRGSRIVSGVVLRIDHRFSAPSFGFHSIKNLKRQETNNKSGIIVTVIVGFGKIFKIHFIVVFGTQMMVKWEHDLEIVDHRCWTTFVTTP</sequence>
<evidence type="ECO:0000313" key="3">
    <source>
        <dbReference type="Proteomes" id="UP001291623"/>
    </source>
</evidence>
<evidence type="ECO:0000313" key="2">
    <source>
        <dbReference type="EMBL" id="KAK4370111.1"/>
    </source>
</evidence>
<reference evidence="2" key="1">
    <citation type="submission" date="2023-12" db="EMBL/GenBank/DDBJ databases">
        <title>Genome assembly of Anisodus tanguticus.</title>
        <authorList>
            <person name="Wang Y.-J."/>
        </authorList>
    </citation>
    <scope>NUCLEOTIDE SEQUENCE</scope>
    <source>
        <strain evidence="2">KB-2021</strain>
        <tissue evidence="2">Leaf</tissue>
    </source>
</reference>
<proteinExistence type="predicted"/>
<gene>
    <name evidence="2" type="ORF">RND71_009586</name>
</gene>
<keyword evidence="1" id="KW-1133">Transmembrane helix</keyword>
<dbReference type="AlphaFoldDB" id="A0AAE1SI39"/>
<feature type="transmembrane region" description="Helical" evidence="1">
    <location>
        <begin position="74"/>
        <end position="95"/>
    </location>
</feature>
<evidence type="ECO:0000256" key="1">
    <source>
        <dbReference type="SAM" id="Phobius"/>
    </source>
</evidence>
<accession>A0AAE1SI39</accession>
<keyword evidence="1" id="KW-0812">Transmembrane</keyword>
<keyword evidence="1" id="KW-0472">Membrane</keyword>
<protein>
    <submittedName>
        <fullName evidence="2">Uncharacterized protein</fullName>
    </submittedName>
</protein>
<name>A0AAE1SI39_9SOLA</name>
<dbReference type="EMBL" id="JAVYJV010000005">
    <property type="protein sequence ID" value="KAK4370111.1"/>
    <property type="molecule type" value="Genomic_DNA"/>
</dbReference>
<dbReference type="Proteomes" id="UP001291623">
    <property type="component" value="Unassembled WGS sequence"/>
</dbReference>